<dbReference type="InterPro" id="IPR020613">
    <property type="entry name" value="Thiolase_CS"/>
</dbReference>
<keyword evidence="13" id="KW-1185">Reference proteome</keyword>
<evidence type="ECO:0000313" key="13">
    <source>
        <dbReference type="Proteomes" id="UP000049983"/>
    </source>
</evidence>
<evidence type="ECO:0000313" key="12">
    <source>
        <dbReference type="EMBL" id="CTQ63568.1"/>
    </source>
</evidence>
<dbReference type="NCBIfam" id="NF006552">
    <property type="entry name" value="PRK09051.1"/>
    <property type="match status" value="1"/>
</dbReference>
<dbReference type="CDD" id="cd00751">
    <property type="entry name" value="thiolase"/>
    <property type="match status" value="1"/>
</dbReference>
<dbReference type="GeneID" id="97667509"/>
<reference evidence="13" key="1">
    <citation type="submission" date="2015-07" db="EMBL/GenBank/DDBJ databases">
        <authorList>
            <person name="Rodrigo-Torres Lidia"/>
            <person name="Arahal R.David."/>
        </authorList>
    </citation>
    <scope>NUCLEOTIDE SEQUENCE [LARGE SCALE GENOMIC DNA]</scope>
    <source>
        <strain evidence="13">CECT 5096</strain>
    </source>
</reference>
<dbReference type="FunFam" id="3.40.47.10:FF:000010">
    <property type="entry name" value="Acetyl-CoA acetyltransferase (Thiolase)"/>
    <property type="match status" value="1"/>
</dbReference>
<dbReference type="GO" id="GO:0003988">
    <property type="term" value="F:acetyl-CoA C-acyltransferase activity"/>
    <property type="evidence" value="ECO:0007669"/>
    <property type="project" value="UniProtKB-ARBA"/>
</dbReference>
<dbReference type="Proteomes" id="UP000049983">
    <property type="component" value="Unassembled WGS sequence"/>
</dbReference>
<feature type="domain" description="Thiolase C-terminal" evidence="11">
    <location>
        <begin position="270"/>
        <end position="390"/>
    </location>
</feature>
<dbReference type="GO" id="GO:0044281">
    <property type="term" value="P:small molecule metabolic process"/>
    <property type="evidence" value="ECO:0007669"/>
    <property type="project" value="UniProtKB-ARBA"/>
</dbReference>
<dbReference type="AlphaFoldDB" id="A0A0M6ZBU2"/>
<feature type="active site" description="Acyl-thioester intermediate" evidence="8">
    <location>
        <position position="89"/>
    </location>
</feature>
<dbReference type="NCBIfam" id="TIGR01930">
    <property type="entry name" value="AcCoA-C-Actrans"/>
    <property type="match status" value="1"/>
</dbReference>
<dbReference type="InterPro" id="IPR002155">
    <property type="entry name" value="Thiolase"/>
</dbReference>
<evidence type="ECO:0000259" key="10">
    <source>
        <dbReference type="Pfam" id="PF00108"/>
    </source>
</evidence>
<feature type="domain" description="Thiolase N-terminal" evidence="10">
    <location>
        <begin position="4"/>
        <end position="261"/>
    </location>
</feature>
<dbReference type="PANTHER" id="PTHR18919">
    <property type="entry name" value="ACETYL-COA C-ACYLTRANSFERASE"/>
    <property type="match status" value="1"/>
</dbReference>
<organism evidence="12 13">
    <name type="scientific">Roseibium album</name>
    <dbReference type="NCBI Taxonomy" id="311410"/>
    <lineage>
        <taxon>Bacteria</taxon>
        <taxon>Pseudomonadati</taxon>
        <taxon>Pseudomonadota</taxon>
        <taxon>Alphaproteobacteria</taxon>
        <taxon>Hyphomicrobiales</taxon>
        <taxon>Stappiaceae</taxon>
        <taxon>Roseibium</taxon>
    </lineage>
</organism>
<dbReference type="PROSITE" id="PS00098">
    <property type="entry name" value="THIOLASE_1"/>
    <property type="match status" value="1"/>
</dbReference>
<dbReference type="InterPro" id="IPR016039">
    <property type="entry name" value="Thiolase-like"/>
</dbReference>
<evidence type="ECO:0000256" key="8">
    <source>
        <dbReference type="PIRSR" id="PIRSR000429-1"/>
    </source>
</evidence>
<dbReference type="PIRSF" id="PIRSF000429">
    <property type="entry name" value="Ac-CoA_Ac_transf"/>
    <property type="match status" value="1"/>
</dbReference>
<comment type="pathway">
    <text evidence="6">Metabolic intermediate biosynthesis; (R)-mevalonate biosynthesis; (R)-mevalonate from acetyl-CoA: step 1/3.</text>
</comment>
<name>A0A0M6ZBU2_9HYPH</name>
<dbReference type="PROSITE" id="PS00737">
    <property type="entry name" value="THIOLASE_2"/>
    <property type="match status" value="1"/>
</dbReference>
<dbReference type="RefSeq" id="WP_055115766.1">
    <property type="nucleotide sequence ID" value="NZ_CXWA01000003.1"/>
</dbReference>
<accession>A0A0M6ZBU2</accession>
<protein>
    <recommendedName>
        <fullName evidence="7">Beta-ketothiolase</fullName>
    </recommendedName>
</protein>
<comment type="similarity">
    <text evidence="2 9">Belongs to the thiolase-like superfamily. Thiolase family.</text>
</comment>
<comment type="pathway">
    <text evidence="1">Biopolymer metabolism; poly-(R)-3-hydroxybutanoate biosynthesis.</text>
</comment>
<evidence type="ECO:0000256" key="4">
    <source>
        <dbReference type="ARBA" id="ARBA00022752"/>
    </source>
</evidence>
<dbReference type="SUPFAM" id="SSF53901">
    <property type="entry name" value="Thiolase-like"/>
    <property type="match status" value="2"/>
</dbReference>
<feature type="active site" description="Proton acceptor" evidence="8">
    <location>
        <position position="378"/>
    </location>
</feature>
<dbReference type="GO" id="GO:0042619">
    <property type="term" value="P:poly-hydroxybutyrate biosynthetic process"/>
    <property type="evidence" value="ECO:0007669"/>
    <property type="project" value="UniProtKB-KW"/>
</dbReference>
<evidence type="ECO:0000256" key="7">
    <source>
        <dbReference type="ARBA" id="ARBA00080155"/>
    </source>
</evidence>
<dbReference type="InterPro" id="IPR020616">
    <property type="entry name" value="Thiolase_N"/>
</dbReference>
<dbReference type="OrthoDB" id="9764638at2"/>
<evidence type="ECO:0000256" key="9">
    <source>
        <dbReference type="RuleBase" id="RU003557"/>
    </source>
</evidence>
<feature type="active site" description="Proton acceptor" evidence="8">
    <location>
        <position position="348"/>
    </location>
</feature>
<evidence type="ECO:0000256" key="6">
    <source>
        <dbReference type="ARBA" id="ARBA00037924"/>
    </source>
</evidence>
<dbReference type="InterPro" id="IPR020610">
    <property type="entry name" value="Thiolase_AS"/>
</dbReference>
<proteinExistence type="inferred from homology"/>
<keyword evidence="4" id="KW-0583">PHB biosynthesis</keyword>
<dbReference type="InterPro" id="IPR020617">
    <property type="entry name" value="Thiolase_C"/>
</dbReference>
<evidence type="ECO:0000256" key="3">
    <source>
        <dbReference type="ARBA" id="ARBA00022679"/>
    </source>
</evidence>
<evidence type="ECO:0000256" key="5">
    <source>
        <dbReference type="ARBA" id="ARBA00023315"/>
    </source>
</evidence>
<keyword evidence="3 9" id="KW-0808">Transferase</keyword>
<dbReference type="PANTHER" id="PTHR18919:SF107">
    <property type="entry name" value="ACETYL-COA ACETYLTRANSFERASE, CYTOSOLIC"/>
    <property type="match status" value="1"/>
</dbReference>
<keyword evidence="5 9" id="KW-0012">Acyltransferase</keyword>
<evidence type="ECO:0000256" key="2">
    <source>
        <dbReference type="ARBA" id="ARBA00010982"/>
    </source>
</evidence>
<sequence length="394" mass="41015">MKEIVIASAARTAVGSFGGALKDSPPCELATTVAKAAIERAGIQADQVDQAFFGNVIHTEPRDMYLSRVASRQAGVPDHAPALTMNRLCGSGLQAVVSAVQAISMEDGEVALVGGAENMSRAGYQLPGGRWGQRMGDAQVVDMMTGALHDPFGIGHMGVTAENVADRYEISRQRQDEFAVESHRRASEAIREGRFKDQIVPLSVGRRGKEKVFDTDEHVRHEATVADMSGLRAVFKKDGMVTAGNASGLNDGAAAIIMLSAEKAEELGVRPLARIRSYGVAGVDPAVMGIGPVPAMQIAMKRAGIGADDLDVVESNEAFAAQACAVNDLLGLSDAKVNPNGGAVALGHPIGATGAILMTKLVHELVRTEKQLGAATMCIGGGQGIAVIVENVAG</sequence>
<dbReference type="InterPro" id="IPR020615">
    <property type="entry name" value="Thiolase_acyl_enz_int_AS"/>
</dbReference>
<dbReference type="STRING" id="311410.LA5095_02658"/>
<dbReference type="Pfam" id="PF02803">
    <property type="entry name" value="Thiolase_C"/>
    <property type="match status" value="1"/>
</dbReference>
<dbReference type="Gene3D" id="3.40.47.10">
    <property type="match status" value="2"/>
</dbReference>
<gene>
    <name evidence="12" type="primary">bktB_1</name>
    <name evidence="12" type="ORF">LA5096_00027</name>
</gene>
<dbReference type="Pfam" id="PF00108">
    <property type="entry name" value="Thiolase_N"/>
    <property type="match status" value="1"/>
</dbReference>
<dbReference type="EMBL" id="CXWC01000001">
    <property type="protein sequence ID" value="CTQ63568.1"/>
    <property type="molecule type" value="Genomic_DNA"/>
</dbReference>
<evidence type="ECO:0000256" key="1">
    <source>
        <dbReference type="ARBA" id="ARBA00004683"/>
    </source>
</evidence>
<evidence type="ECO:0000259" key="11">
    <source>
        <dbReference type="Pfam" id="PF02803"/>
    </source>
</evidence>
<dbReference type="PROSITE" id="PS00099">
    <property type="entry name" value="THIOLASE_3"/>
    <property type="match status" value="1"/>
</dbReference>